<dbReference type="SMART" id="SM00979">
    <property type="entry name" value="TIFY"/>
    <property type="match status" value="1"/>
</dbReference>
<sequence>MAQQNNANNNVVTQQQHQQLLKPMFHDFLGTKSTNPIHSNVLHAPQTSHLYVPRSSLSSTTVFSGAATSHLASGEPVPPPFASKLHLFFSPQTPCAAFSRIGNHLEGVPFYGPNRELCGIEIANRVVRKKKSNSDTTFTFSSRDSFQMVPHSLPNSHSVKMLRNAATSDCLRRSNGDDVFLPMQSLKPTTSGSQILQTPTGTKSDANKLERSILMNFGPFMQLAPLMDQRTSNKMGDTSAAPSFISQLAADEGSRTRIKGPGLFSSINTINAVTEKTSSMLGGSIANSVTNIVDPECSTILNQRGSSSATCQMTIFYGGQAHVFDDVHPNKADVIMDLAGSNGGSWATAFSSKSSVKLHHDSNLERNSSHHATEPGGQLTSTTGPTTSKIKGPRDEISLVRASAREATLAMRKERERELEALLEAWREKRRRAHCEHATMAVGRRREELMGKCISRTSQGLHQR</sequence>
<protein>
    <recommendedName>
        <fullName evidence="2">Protein TIFY</fullName>
    </recommendedName>
    <alternativeName>
        <fullName evidence="2">Jasmonate ZIM domain-containing protein</fullName>
    </alternativeName>
</protein>
<name>A0AAQ3MI33_VIGMU</name>
<dbReference type="Proteomes" id="UP001374535">
    <property type="component" value="Chromosome 11"/>
</dbReference>
<dbReference type="PANTHER" id="PTHR33077:SF8">
    <property type="entry name" value="PROTEIN TIFY 8"/>
    <property type="match status" value="1"/>
</dbReference>
<dbReference type="InterPro" id="IPR040390">
    <property type="entry name" value="TIFY/JAZ"/>
</dbReference>
<dbReference type="GO" id="GO:0009611">
    <property type="term" value="P:response to wounding"/>
    <property type="evidence" value="ECO:0007669"/>
    <property type="project" value="UniProtKB-UniRule"/>
</dbReference>
<dbReference type="PROSITE" id="PS51320">
    <property type="entry name" value="TIFY"/>
    <property type="match status" value="1"/>
</dbReference>
<comment type="domain">
    <text evidence="2">The jas domain is required for interaction with COI1.</text>
</comment>
<feature type="compositionally biased region" description="Polar residues" evidence="3">
    <location>
        <begin position="378"/>
        <end position="389"/>
    </location>
</feature>
<keyword evidence="6" id="KW-1185">Reference proteome</keyword>
<evidence type="ECO:0000256" key="3">
    <source>
        <dbReference type="SAM" id="MobiDB-lite"/>
    </source>
</evidence>
<dbReference type="Pfam" id="PF06200">
    <property type="entry name" value="tify"/>
    <property type="match status" value="1"/>
</dbReference>
<dbReference type="GO" id="GO:2000022">
    <property type="term" value="P:regulation of jasmonic acid mediated signaling pathway"/>
    <property type="evidence" value="ECO:0007669"/>
    <property type="project" value="UniProtKB-UniRule"/>
</dbReference>
<dbReference type="GO" id="GO:0005634">
    <property type="term" value="C:nucleus"/>
    <property type="evidence" value="ECO:0007669"/>
    <property type="project" value="UniProtKB-SubCell"/>
</dbReference>
<gene>
    <name evidence="5" type="ORF">V8G54_036809</name>
</gene>
<dbReference type="EMBL" id="CP144690">
    <property type="protein sequence ID" value="WVY91295.1"/>
    <property type="molecule type" value="Genomic_DNA"/>
</dbReference>
<reference evidence="5 6" key="1">
    <citation type="journal article" date="2023" name="Life. Sci Alliance">
        <title>Evolutionary insights into 3D genome organization and epigenetic landscape of Vigna mungo.</title>
        <authorList>
            <person name="Junaid A."/>
            <person name="Singh B."/>
            <person name="Bhatia S."/>
        </authorList>
    </citation>
    <scope>NUCLEOTIDE SEQUENCE [LARGE SCALE GENOMIC DNA]</scope>
    <source>
        <strain evidence="5">Urdbean</strain>
    </source>
</reference>
<feature type="compositionally biased region" description="Basic and acidic residues" evidence="3">
    <location>
        <begin position="358"/>
        <end position="373"/>
    </location>
</feature>
<comment type="function">
    <text evidence="2">Repressor of jasmonate responses.</text>
</comment>
<comment type="subcellular location">
    <subcellularLocation>
        <location evidence="2">Nucleus</location>
    </subcellularLocation>
</comment>
<dbReference type="GO" id="GO:0031347">
    <property type="term" value="P:regulation of defense response"/>
    <property type="evidence" value="ECO:0007669"/>
    <property type="project" value="UniProtKB-UniRule"/>
</dbReference>
<comment type="similarity">
    <text evidence="1 2">Belongs to the TIFY/JAZ family.</text>
</comment>
<feature type="domain" description="Tify" evidence="4">
    <location>
        <begin position="306"/>
        <end position="341"/>
    </location>
</feature>
<dbReference type="PANTHER" id="PTHR33077">
    <property type="entry name" value="PROTEIN TIFY 4A-RELATED-RELATED"/>
    <property type="match status" value="1"/>
</dbReference>
<dbReference type="AlphaFoldDB" id="A0AAQ3MI33"/>
<feature type="region of interest" description="Disordered" evidence="3">
    <location>
        <begin position="358"/>
        <end position="394"/>
    </location>
</feature>
<keyword evidence="2" id="KW-1184">Jasmonic acid signaling pathway</keyword>
<keyword evidence="2" id="KW-0539">Nucleus</keyword>
<evidence type="ECO:0000256" key="1">
    <source>
        <dbReference type="ARBA" id="ARBA00008614"/>
    </source>
</evidence>
<evidence type="ECO:0000259" key="4">
    <source>
        <dbReference type="PROSITE" id="PS51320"/>
    </source>
</evidence>
<evidence type="ECO:0000313" key="5">
    <source>
        <dbReference type="EMBL" id="WVY91295.1"/>
    </source>
</evidence>
<proteinExistence type="inferred from homology"/>
<dbReference type="InterPro" id="IPR010399">
    <property type="entry name" value="Tify_dom"/>
</dbReference>
<evidence type="ECO:0000313" key="6">
    <source>
        <dbReference type="Proteomes" id="UP001374535"/>
    </source>
</evidence>
<evidence type="ECO:0000256" key="2">
    <source>
        <dbReference type="RuleBase" id="RU369065"/>
    </source>
</evidence>
<accession>A0AAQ3MI33</accession>
<organism evidence="5 6">
    <name type="scientific">Vigna mungo</name>
    <name type="common">Black gram</name>
    <name type="synonym">Phaseolus mungo</name>
    <dbReference type="NCBI Taxonomy" id="3915"/>
    <lineage>
        <taxon>Eukaryota</taxon>
        <taxon>Viridiplantae</taxon>
        <taxon>Streptophyta</taxon>
        <taxon>Embryophyta</taxon>
        <taxon>Tracheophyta</taxon>
        <taxon>Spermatophyta</taxon>
        <taxon>Magnoliopsida</taxon>
        <taxon>eudicotyledons</taxon>
        <taxon>Gunneridae</taxon>
        <taxon>Pentapetalae</taxon>
        <taxon>rosids</taxon>
        <taxon>fabids</taxon>
        <taxon>Fabales</taxon>
        <taxon>Fabaceae</taxon>
        <taxon>Papilionoideae</taxon>
        <taxon>50 kb inversion clade</taxon>
        <taxon>NPAAA clade</taxon>
        <taxon>indigoferoid/millettioid clade</taxon>
        <taxon>Phaseoleae</taxon>
        <taxon>Vigna</taxon>
    </lineage>
</organism>